<keyword evidence="3" id="KW-1185">Reference proteome</keyword>
<evidence type="ECO:0000313" key="3">
    <source>
        <dbReference type="Proteomes" id="UP000287872"/>
    </source>
</evidence>
<feature type="transmembrane region" description="Helical" evidence="1">
    <location>
        <begin position="21"/>
        <end position="40"/>
    </location>
</feature>
<evidence type="ECO:0000313" key="2">
    <source>
        <dbReference type="EMBL" id="GCD12568.1"/>
    </source>
</evidence>
<keyword evidence="1" id="KW-0472">Membrane</keyword>
<comment type="caution">
    <text evidence="2">The sequence shown here is derived from an EMBL/GenBank/DDBJ whole genome shotgun (WGS) entry which is preliminary data.</text>
</comment>
<sequence length="136" mass="16064">MGNLKNKLAQFMYGRYGTDQLYNALIVVYFVLIVANAFISSAIIRILMSAVLIWTIFRALSRNVYKRRMENEKFMKIWKPVKGSGSLMLRRIKEIKTHRFRKCPHCKKVLRLPRTRGKHIVKCPCCNKEFELQILL</sequence>
<dbReference type="RefSeq" id="WP_125005364.1">
    <property type="nucleotide sequence ID" value="NZ_BHYK01000036.1"/>
</dbReference>
<keyword evidence="1" id="KW-0812">Transmembrane</keyword>
<dbReference type="CDD" id="cd20335">
    <property type="entry name" value="BRcat_RBR"/>
    <property type="match status" value="1"/>
</dbReference>
<dbReference type="AlphaFoldDB" id="A0A401USY7"/>
<protein>
    <recommendedName>
        <fullName evidence="4">Zn-finger containing protein</fullName>
    </recommendedName>
</protein>
<evidence type="ECO:0008006" key="4">
    <source>
        <dbReference type="Google" id="ProtNLM"/>
    </source>
</evidence>
<keyword evidence="1" id="KW-1133">Transmembrane helix</keyword>
<dbReference type="OrthoDB" id="3174166at2"/>
<organism evidence="2 3">
    <name type="scientific">Clostridium tagluense</name>
    <dbReference type="NCBI Taxonomy" id="360422"/>
    <lineage>
        <taxon>Bacteria</taxon>
        <taxon>Bacillati</taxon>
        <taxon>Bacillota</taxon>
        <taxon>Clostridia</taxon>
        <taxon>Eubacteriales</taxon>
        <taxon>Clostridiaceae</taxon>
        <taxon>Clostridium</taxon>
    </lineage>
</organism>
<gene>
    <name evidence="2" type="ORF">Ctaglu_41910</name>
</gene>
<evidence type="ECO:0000256" key="1">
    <source>
        <dbReference type="SAM" id="Phobius"/>
    </source>
</evidence>
<dbReference type="Proteomes" id="UP000287872">
    <property type="component" value="Unassembled WGS sequence"/>
</dbReference>
<proteinExistence type="predicted"/>
<name>A0A401USY7_9CLOT</name>
<dbReference type="Gene3D" id="2.20.28.160">
    <property type="match status" value="1"/>
</dbReference>
<accession>A0A401USY7</accession>
<dbReference type="EMBL" id="BHYK01000036">
    <property type="protein sequence ID" value="GCD12568.1"/>
    <property type="molecule type" value="Genomic_DNA"/>
</dbReference>
<feature type="transmembrane region" description="Helical" evidence="1">
    <location>
        <begin position="46"/>
        <end position="65"/>
    </location>
</feature>
<reference evidence="2 3" key="1">
    <citation type="submission" date="2018-11" db="EMBL/GenBank/DDBJ databases">
        <title>Genome sequencing and assembly of Clostridium tagluense strain A121.</title>
        <authorList>
            <person name="Murakami T."/>
            <person name="Segawa T."/>
            <person name="Shcherbakova V.A."/>
            <person name="Mori H."/>
            <person name="Yoshimura Y."/>
        </authorList>
    </citation>
    <scope>NUCLEOTIDE SEQUENCE [LARGE SCALE GENOMIC DNA]</scope>
    <source>
        <strain evidence="2 3">A121</strain>
    </source>
</reference>